<name>A0AAP0J4I3_9MAGN</name>
<sequence length="116" mass="12782">MVSATCLEPIGRECCRSADVSPSDWPNRHVMTRCGLVSTPCGAWEAVKNRASSCEDLGACVDAHPEANRWTAVRGEEMVDTLCVLLADVARRDWWSVSIMWRLLIGGEKMGDVLLC</sequence>
<dbReference type="AlphaFoldDB" id="A0AAP0J4I3"/>
<gene>
    <name evidence="1" type="ORF">Scep_015386</name>
</gene>
<protein>
    <submittedName>
        <fullName evidence="1">Uncharacterized protein</fullName>
    </submittedName>
</protein>
<evidence type="ECO:0000313" key="2">
    <source>
        <dbReference type="Proteomes" id="UP001419268"/>
    </source>
</evidence>
<proteinExistence type="predicted"/>
<organism evidence="1 2">
    <name type="scientific">Stephania cephalantha</name>
    <dbReference type="NCBI Taxonomy" id="152367"/>
    <lineage>
        <taxon>Eukaryota</taxon>
        <taxon>Viridiplantae</taxon>
        <taxon>Streptophyta</taxon>
        <taxon>Embryophyta</taxon>
        <taxon>Tracheophyta</taxon>
        <taxon>Spermatophyta</taxon>
        <taxon>Magnoliopsida</taxon>
        <taxon>Ranunculales</taxon>
        <taxon>Menispermaceae</taxon>
        <taxon>Menispermoideae</taxon>
        <taxon>Cissampelideae</taxon>
        <taxon>Stephania</taxon>
    </lineage>
</organism>
<evidence type="ECO:0000313" key="1">
    <source>
        <dbReference type="EMBL" id="KAK9126540.1"/>
    </source>
</evidence>
<comment type="caution">
    <text evidence="1">The sequence shown here is derived from an EMBL/GenBank/DDBJ whole genome shotgun (WGS) entry which is preliminary data.</text>
</comment>
<dbReference type="Proteomes" id="UP001419268">
    <property type="component" value="Unassembled WGS sequence"/>
</dbReference>
<dbReference type="EMBL" id="JBBNAG010000006">
    <property type="protein sequence ID" value="KAK9126540.1"/>
    <property type="molecule type" value="Genomic_DNA"/>
</dbReference>
<keyword evidence="2" id="KW-1185">Reference proteome</keyword>
<reference evidence="1 2" key="1">
    <citation type="submission" date="2024-01" db="EMBL/GenBank/DDBJ databases">
        <title>Genome assemblies of Stephania.</title>
        <authorList>
            <person name="Yang L."/>
        </authorList>
    </citation>
    <scope>NUCLEOTIDE SEQUENCE [LARGE SCALE GENOMIC DNA]</scope>
    <source>
        <strain evidence="1">JXDWG</strain>
        <tissue evidence="1">Leaf</tissue>
    </source>
</reference>
<accession>A0AAP0J4I3</accession>